<dbReference type="PROSITE" id="PS50110">
    <property type="entry name" value="RESPONSE_REGULATORY"/>
    <property type="match status" value="1"/>
</dbReference>
<dbReference type="EMBL" id="JAALFE010000004">
    <property type="protein sequence ID" value="NGQ90402.1"/>
    <property type="molecule type" value="Genomic_DNA"/>
</dbReference>
<gene>
    <name evidence="4" type="ORF">G5V65_05800</name>
</gene>
<keyword evidence="1 2" id="KW-0597">Phosphoprotein</keyword>
<dbReference type="Pfam" id="PF00072">
    <property type="entry name" value="Response_reg"/>
    <property type="match status" value="1"/>
</dbReference>
<feature type="domain" description="Response regulatory" evidence="3">
    <location>
        <begin position="9"/>
        <end position="125"/>
    </location>
</feature>
<evidence type="ECO:0000256" key="2">
    <source>
        <dbReference type="PROSITE-ProRule" id="PRU00169"/>
    </source>
</evidence>
<proteinExistence type="predicted"/>
<dbReference type="RefSeq" id="WP_165047812.1">
    <property type="nucleotide sequence ID" value="NZ_JAALFE010000004.1"/>
</dbReference>
<keyword evidence="5" id="KW-1185">Reference proteome</keyword>
<protein>
    <submittedName>
        <fullName evidence="4">Response regulator</fullName>
    </submittedName>
</protein>
<organism evidence="4 5">
    <name type="scientific">Paragemmobacter kunshanensis</name>
    <dbReference type="NCBI Taxonomy" id="2583234"/>
    <lineage>
        <taxon>Bacteria</taxon>
        <taxon>Pseudomonadati</taxon>
        <taxon>Pseudomonadota</taxon>
        <taxon>Alphaproteobacteria</taxon>
        <taxon>Rhodobacterales</taxon>
        <taxon>Paracoccaceae</taxon>
        <taxon>Paragemmobacter</taxon>
    </lineage>
</organism>
<name>A0A6M1TWD1_9RHOB</name>
<dbReference type="InterPro" id="IPR001789">
    <property type="entry name" value="Sig_transdc_resp-reg_receiver"/>
</dbReference>
<comment type="caution">
    <text evidence="4">The sequence shown here is derived from an EMBL/GenBank/DDBJ whole genome shotgun (WGS) entry which is preliminary data.</text>
</comment>
<dbReference type="InterPro" id="IPR050595">
    <property type="entry name" value="Bact_response_regulator"/>
</dbReference>
<accession>A0A6M1TWD1</accession>
<evidence type="ECO:0000313" key="5">
    <source>
        <dbReference type="Proteomes" id="UP000474758"/>
    </source>
</evidence>
<dbReference type="Proteomes" id="UP000474758">
    <property type="component" value="Unassembled WGS sequence"/>
</dbReference>
<evidence type="ECO:0000313" key="4">
    <source>
        <dbReference type="EMBL" id="NGQ90402.1"/>
    </source>
</evidence>
<evidence type="ECO:0000259" key="3">
    <source>
        <dbReference type="PROSITE" id="PS50110"/>
    </source>
</evidence>
<feature type="modified residue" description="4-aspartylphosphate" evidence="2">
    <location>
        <position position="58"/>
    </location>
</feature>
<dbReference type="AlphaFoldDB" id="A0A6M1TWD1"/>
<dbReference type="SUPFAM" id="SSF52172">
    <property type="entry name" value="CheY-like"/>
    <property type="match status" value="1"/>
</dbReference>
<reference evidence="4 5" key="1">
    <citation type="submission" date="2020-02" db="EMBL/GenBank/DDBJ databases">
        <title>Rhodobacter translucens sp. nov., a novel bacterium isolated from activated sludge.</title>
        <authorList>
            <person name="Liu J."/>
        </authorList>
    </citation>
    <scope>NUCLEOTIDE SEQUENCE [LARGE SCALE GENOMIC DNA]</scope>
    <source>
        <strain evidence="4 5">HX-7-19</strain>
    </source>
</reference>
<dbReference type="SMART" id="SM00448">
    <property type="entry name" value="REC"/>
    <property type="match status" value="1"/>
</dbReference>
<dbReference type="Gene3D" id="3.40.50.2300">
    <property type="match status" value="1"/>
</dbReference>
<dbReference type="PANTHER" id="PTHR44591">
    <property type="entry name" value="STRESS RESPONSE REGULATOR PROTEIN 1"/>
    <property type="match status" value="1"/>
</dbReference>
<dbReference type="CDD" id="cd17574">
    <property type="entry name" value="REC_OmpR"/>
    <property type="match status" value="1"/>
</dbReference>
<evidence type="ECO:0000256" key="1">
    <source>
        <dbReference type="ARBA" id="ARBA00022553"/>
    </source>
</evidence>
<dbReference type="GO" id="GO:0000160">
    <property type="term" value="P:phosphorelay signal transduction system"/>
    <property type="evidence" value="ECO:0007669"/>
    <property type="project" value="InterPro"/>
</dbReference>
<dbReference type="InterPro" id="IPR011006">
    <property type="entry name" value="CheY-like_superfamily"/>
</dbReference>
<sequence>MGEAKREPLVLIVEDEDNIAVALEYVVKREGYGHARVADGAEALPFIRNRHPEVVLLDIMLPSVSGYEICQEIRLDPALSDVKVVMMTARGSALEKRKAMALGADGFVTKPFDLGTLRGEIRRIMAGGDPM</sequence>
<dbReference type="PANTHER" id="PTHR44591:SF3">
    <property type="entry name" value="RESPONSE REGULATORY DOMAIN-CONTAINING PROTEIN"/>
    <property type="match status" value="1"/>
</dbReference>